<evidence type="ECO:0000259" key="7">
    <source>
        <dbReference type="Pfam" id="PF03129"/>
    </source>
</evidence>
<dbReference type="EMBL" id="BBMR01000009">
    <property type="protein sequence ID" value="GAL21692.1"/>
    <property type="molecule type" value="Genomic_DNA"/>
</dbReference>
<evidence type="ECO:0000256" key="4">
    <source>
        <dbReference type="ARBA" id="ARBA00022840"/>
    </source>
</evidence>
<evidence type="ECO:0000256" key="6">
    <source>
        <dbReference type="ARBA" id="ARBA00023146"/>
    </source>
</evidence>
<dbReference type="Gene3D" id="3.30.930.10">
    <property type="entry name" value="Bira Bifunctional Protein, Domain 2"/>
    <property type="match status" value="1"/>
</dbReference>
<dbReference type="InterPro" id="IPR004154">
    <property type="entry name" value="Anticodon-bd"/>
</dbReference>
<feature type="domain" description="Anticodon-binding" evidence="7">
    <location>
        <begin position="65"/>
        <end position="158"/>
    </location>
</feature>
<dbReference type="Proteomes" id="UP000029228">
    <property type="component" value="Unassembled WGS sequence"/>
</dbReference>
<gene>
    <name evidence="8" type="ORF">JCM19235_1514</name>
</gene>
<dbReference type="Gene3D" id="3.40.50.800">
    <property type="entry name" value="Anticodon-binding domain"/>
    <property type="match status" value="1"/>
</dbReference>
<dbReference type="STRING" id="990268.JCM19235_1514"/>
<dbReference type="SUPFAM" id="SSF52954">
    <property type="entry name" value="Class II aaRS ABD-related"/>
    <property type="match status" value="1"/>
</dbReference>
<evidence type="ECO:0000256" key="3">
    <source>
        <dbReference type="ARBA" id="ARBA00022741"/>
    </source>
</evidence>
<dbReference type="GO" id="GO:0005524">
    <property type="term" value="F:ATP binding"/>
    <property type="evidence" value="ECO:0007669"/>
    <property type="project" value="UniProtKB-KW"/>
</dbReference>
<evidence type="ECO:0000313" key="8">
    <source>
        <dbReference type="EMBL" id="GAL21692.1"/>
    </source>
</evidence>
<dbReference type="AlphaFoldDB" id="A0A090SQN0"/>
<proteinExistence type="predicted"/>
<dbReference type="GO" id="GO:0004827">
    <property type="term" value="F:proline-tRNA ligase activity"/>
    <property type="evidence" value="ECO:0007669"/>
    <property type="project" value="UniProtKB-EC"/>
</dbReference>
<comment type="caution">
    <text evidence="8">The sequence shown here is derived from an EMBL/GenBank/DDBJ whole genome shotgun (WGS) entry which is preliminary data.</text>
</comment>
<dbReference type="FunFam" id="3.40.50.800:FF:000006">
    <property type="entry name" value="Proline--tRNA ligase"/>
    <property type="match status" value="1"/>
</dbReference>
<dbReference type="EC" id="6.1.1.15" evidence="8"/>
<organism evidence="8 9">
    <name type="scientific">Vibrio maritimus</name>
    <dbReference type="NCBI Taxonomy" id="990268"/>
    <lineage>
        <taxon>Bacteria</taxon>
        <taxon>Pseudomonadati</taxon>
        <taxon>Pseudomonadota</taxon>
        <taxon>Gammaproteobacteria</taxon>
        <taxon>Vibrionales</taxon>
        <taxon>Vibrionaceae</taxon>
        <taxon>Vibrio</taxon>
    </lineage>
</organism>
<keyword evidence="6 8" id="KW-0030">Aminoacyl-tRNA synthetase</keyword>
<dbReference type="GO" id="GO:0005829">
    <property type="term" value="C:cytosol"/>
    <property type="evidence" value="ECO:0007669"/>
    <property type="project" value="TreeGrafter"/>
</dbReference>
<keyword evidence="4" id="KW-0067">ATP-binding</keyword>
<evidence type="ECO:0000256" key="1">
    <source>
        <dbReference type="ARBA" id="ARBA00022490"/>
    </source>
</evidence>
<dbReference type="InterPro" id="IPR045864">
    <property type="entry name" value="aa-tRNA-synth_II/BPL/LPL"/>
</dbReference>
<keyword evidence="5" id="KW-0648">Protein biosynthesis</keyword>
<evidence type="ECO:0000313" key="9">
    <source>
        <dbReference type="Proteomes" id="UP000029228"/>
    </source>
</evidence>
<dbReference type="Pfam" id="PF03129">
    <property type="entry name" value="HGTP_anticodon"/>
    <property type="match status" value="1"/>
</dbReference>
<reference evidence="8 9" key="1">
    <citation type="submission" date="2014-09" db="EMBL/GenBank/DDBJ databases">
        <title>Vibrio maritimus JCM 19235. (C45) whole genome shotgun sequence.</title>
        <authorList>
            <person name="Sawabe T."/>
            <person name="Meirelles P."/>
            <person name="Nakanishi M."/>
            <person name="Sayaka M."/>
            <person name="Hattori M."/>
            <person name="Ohkuma M."/>
        </authorList>
    </citation>
    <scope>NUCLEOTIDE SEQUENCE [LARGE SCALE GENOMIC DNA]</scope>
    <source>
        <strain evidence="9">JCM19235</strain>
    </source>
</reference>
<keyword evidence="1" id="KW-0963">Cytoplasm</keyword>
<dbReference type="PANTHER" id="PTHR42753:SF2">
    <property type="entry name" value="PROLINE--TRNA LIGASE"/>
    <property type="match status" value="1"/>
</dbReference>
<dbReference type="InterPro" id="IPR050062">
    <property type="entry name" value="Pro-tRNA_synthetase"/>
</dbReference>
<dbReference type="PANTHER" id="PTHR42753">
    <property type="entry name" value="MITOCHONDRIAL RIBOSOME PROTEIN L39/PROLYL-TRNA LIGASE FAMILY MEMBER"/>
    <property type="match status" value="1"/>
</dbReference>
<evidence type="ECO:0000256" key="5">
    <source>
        <dbReference type="ARBA" id="ARBA00022917"/>
    </source>
</evidence>
<name>A0A090SQN0_9VIBR</name>
<keyword evidence="3" id="KW-0547">Nucleotide-binding</keyword>
<dbReference type="CDD" id="cd00861">
    <property type="entry name" value="ProRS_anticodon_short"/>
    <property type="match status" value="1"/>
</dbReference>
<keyword evidence="9" id="KW-1185">Reference proteome</keyword>
<dbReference type="SUPFAM" id="SSF55681">
    <property type="entry name" value="Class II aaRS and biotin synthetases"/>
    <property type="match status" value="1"/>
</dbReference>
<protein>
    <submittedName>
        <fullName evidence="8">Prolyl-tRNA synthetase bacterial type</fullName>
        <ecNumber evidence="8">6.1.1.15</ecNumber>
    </submittedName>
</protein>
<dbReference type="GO" id="GO:0006433">
    <property type="term" value="P:prolyl-tRNA aminoacylation"/>
    <property type="evidence" value="ECO:0007669"/>
    <property type="project" value="TreeGrafter"/>
</dbReference>
<keyword evidence="2 8" id="KW-0436">Ligase</keyword>
<evidence type="ECO:0000256" key="2">
    <source>
        <dbReference type="ARBA" id="ARBA00022598"/>
    </source>
</evidence>
<dbReference type="InterPro" id="IPR036621">
    <property type="entry name" value="Anticodon-bd_dom_sf"/>
</dbReference>
<sequence>MGHIFQLGKNYSEKMNCGVLGPDGKNVILEMGCYGIGVSRVVAAAIEQNNDKYGIIWPDAIAPFQVAIVPMNMHKSERVKEAAEKLYAELTAAGIEVLFDDRKERPGVMFSDMELVGVPHTVVIGDRSMDEGNFEYKNRRTGDKTPVAIDDIVAHVKAQLA</sequence>
<dbReference type="InterPro" id="IPR044140">
    <property type="entry name" value="ProRS_anticodon_short"/>
</dbReference>
<accession>A0A090SQN0</accession>